<dbReference type="PANTHER" id="PTHR36014:SF1">
    <property type="entry name" value="OS03G0176700 PROTEIN"/>
    <property type="match status" value="1"/>
</dbReference>
<comment type="caution">
    <text evidence="2">The sequence shown here is derived from an EMBL/GenBank/DDBJ whole genome shotgun (WGS) entry which is preliminary data.</text>
</comment>
<name>A0ABQ7A846_BRACR</name>
<evidence type="ECO:0000313" key="2">
    <source>
        <dbReference type="EMBL" id="KAF3493869.1"/>
    </source>
</evidence>
<feature type="domain" description="DUF7880" evidence="1">
    <location>
        <begin position="180"/>
        <end position="306"/>
    </location>
</feature>
<evidence type="ECO:0000259" key="1">
    <source>
        <dbReference type="Pfam" id="PF25306"/>
    </source>
</evidence>
<accession>A0ABQ7A846</accession>
<reference evidence="2 3" key="1">
    <citation type="journal article" date="2020" name="BMC Genomics">
        <title>Intraspecific diversification of the crop wild relative Brassica cretica Lam. using demographic model selection.</title>
        <authorList>
            <person name="Kioukis A."/>
            <person name="Michalopoulou V.A."/>
            <person name="Briers L."/>
            <person name="Pirintsos S."/>
            <person name="Studholme D.J."/>
            <person name="Pavlidis P."/>
            <person name="Sarris P.F."/>
        </authorList>
    </citation>
    <scope>NUCLEOTIDE SEQUENCE [LARGE SCALE GENOMIC DNA]</scope>
    <source>
        <strain evidence="3">cv. PFS-1207/04</strain>
    </source>
</reference>
<keyword evidence="3" id="KW-1185">Reference proteome</keyword>
<dbReference type="EMBL" id="QGKV02002055">
    <property type="protein sequence ID" value="KAF3493869.1"/>
    <property type="molecule type" value="Genomic_DNA"/>
</dbReference>
<proteinExistence type="predicted"/>
<dbReference type="Proteomes" id="UP000266723">
    <property type="component" value="Unassembled WGS sequence"/>
</dbReference>
<feature type="domain" description="DUF7880" evidence="1">
    <location>
        <begin position="73"/>
        <end position="109"/>
    </location>
</feature>
<dbReference type="InterPro" id="IPR057202">
    <property type="entry name" value="DUF7880"/>
</dbReference>
<dbReference type="Pfam" id="PF25306">
    <property type="entry name" value="DUF7880"/>
    <property type="match status" value="2"/>
</dbReference>
<gene>
    <name evidence="2" type="ORF">DY000_02056979</name>
</gene>
<sequence length="332" mass="36720">MPLVLSGMASLNATASLPLSNHHRQRLTCALSSSPPVWKQSRRVISVSFFLSRLLLLPNGTPTLTFPQKRLDPLEAYVPPVILAQLQFQDLEKILSVDKPEFEACRSMPLVLSGMASLNATASLPLSNHHRQRLTCALSSSPPVWKQSRRVISVSFFLSRLLLLPNGTPTLTFPQKRLDPLEAYVPPVILAQLQFQDLEKILSVDKPEFEACRSVLRSGPASSLRVNIRAVAQYASDAGYSQTASNDVDRCLRALEEMDSLFLRASRKDPNATVELMKSQLGTALTALDSLLQTVPSEVLDKGKAMVEVYRSPFEEDNVQDSAEIQQLQSIL</sequence>
<evidence type="ECO:0000313" key="3">
    <source>
        <dbReference type="Proteomes" id="UP000266723"/>
    </source>
</evidence>
<protein>
    <recommendedName>
        <fullName evidence="1">DUF7880 domain-containing protein</fullName>
    </recommendedName>
</protein>
<organism evidence="2 3">
    <name type="scientific">Brassica cretica</name>
    <name type="common">Mustard</name>
    <dbReference type="NCBI Taxonomy" id="69181"/>
    <lineage>
        <taxon>Eukaryota</taxon>
        <taxon>Viridiplantae</taxon>
        <taxon>Streptophyta</taxon>
        <taxon>Embryophyta</taxon>
        <taxon>Tracheophyta</taxon>
        <taxon>Spermatophyta</taxon>
        <taxon>Magnoliopsida</taxon>
        <taxon>eudicotyledons</taxon>
        <taxon>Gunneridae</taxon>
        <taxon>Pentapetalae</taxon>
        <taxon>rosids</taxon>
        <taxon>malvids</taxon>
        <taxon>Brassicales</taxon>
        <taxon>Brassicaceae</taxon>
        <taxon>Brassiceae</taxon>
        <taxon>Brassica</taxon>
    </lineage>
</organism>
<dbReference type="PANTHER" id="PTHR36014">
    <property type="entry name" value="OS03G0176600 PROTEIN"/>
    <property type="match status" value="1"/>
</dbReference>